<organism evidence="2 3">
    <name type="scientific">Panagrolaimus davidi</name>
    <dbReference type="NCBI Taxonomy" id="227884"/>
    <lineage>
        <taxon>Eukaryota</taxon>
        <taxon>Metazoa</taxon>
        <taxon>Ecdysozoa</taxon>
        <taxon>Nematoda</taxon>
        <taxon>Chromadorea</taxon>
        <taxon>Rhabditida</taxon>
        <taxon>Tylenchina</taxon>
        <taxon>Panagrolaimomorpha</taxon>
        <taxon>Panagrolaimoidea</taxon>
        <taxon>Panagrolaimidae</taxon>
        <taxon>Panagrolaimus</taxon>
    </lineage>
</organism>
<dbReference type="WBParaSite" id="PDA_v2.g1440.t1">
    <property type="protein sequence ID" value="PDA_v2.g1440.t1"/>
    <property type="gene ID" value="PDA_v2.g1440"/>
</dbReference>
<keyword evidence="2" id="KW-1185">Reference proteome</keyword>
<feature type="compositionally biased region" description="Low complexity" evidence="1">
    <location>
        <begin position="26"/>
        <end position="48"/>
    </location>
</feature>
<dbReference type="Proteomes" id="UP000887578">
    <property type="component" value="Unplaced"/>
</dbReference>
<accession>A0A914PHY8</accession>
<feature type="compositionally biased region" description="Acidic residues" evidence="1">
    <location>
        <begin position="143"/>
        <end position="153"/>
    </location>
</feature>
<dbReference type="AlphaFoldDB" id="A0A914PHY8"/>
<sequence>MVSQAAAVAASQANGIPFSNVCNAMPSPSKEVSSTSSSAYSANNTSPNQNATSNGVISPPPLGPAECRYQLFLHSIDLFNRGIVDDKNGLTDRFDIPENVAEAAVLTHRAQIPMPTPTLSLEHPALRNYNQSVSTSSAAPIVDAEENAETSEQ</sequence>
<evidence type="ECO:0000313" key="2">
    <source>
        <dbReference type="Proteomes" id="UP000887578"/>
    </source>
</evidence>
<feature type="region of interest" description="Disordered" evidence="1">
    <location>
        <begin position="131"/>
        <end position="153"/>
    </location>
</feature>
<proteinExistence type="predicted"/>
<name>A0A914PHY8_9BILA</name>
<reference evidence="3" key="1">
    <citation type="submission" date="2022-11" db="UniProtKB">
        <authorList>
            <consortium name="WormBaseParasite"/>
        </authorList>
    </citation>
    <scope>IDENTIFICATION</scope>
</reference>
<protein>
    <submittedName>
        <fullName evidence="3">Uncharacterized protein</fullName>
    </submittedName>
</protein>
<evidence type="ECO:0000256" key="1">
    <source>
        <dbReference type="SAM" id="MobiDB-lite"/>
    </source>
</evidence>
<evidence type="ECO:0000313" key="3">
    <source>
        <dbReference type="WBParaSite" id="PDA_v2.g1440.t1"/>
    </source>
</evidence>
<feature type="region of interest" description="Disordered" evidence="1">
    <location>
        <begin position="26"/>
        <end position="60"/>
    </location>
</feature>